<feature type="binding site" evidence="7 8">
    <location>
        <position position="10"/>
    </location>
    <ligand>
        <name>S-adenosyl-L-methionine</name>
        <dbReference type="ChEBI" id="CHEBI:59789"/>
    </ligand>
</feature>
<gene>
    <name evidence="7" type="primary">rsmA</name>
    <name evidence="7" type="synonym">ksgA</name>
    <name evidence="10" type="ORF">phytr_650</name>
</gene>
<dbReference type="PANTHER" id="PTHR11727">
    <property type="entry name" value="DIMETHYLADENOSINE TRANSFERASE"/>
    <property type="match status" value="1"/>
</dbReference>
<keyword evidence="11" id="KW-1185">Reference proteome</keyword>
<evidence type="ECO:0000256" key="5">
    <source>
        <dbReference type="ARBA" id="ARBA00022691"/>
    </source>
</evidence>
<dbReference type="EMBL" id="CP027845">
    <property type="protein sequence ID" value="AVP87028.1"/>
    <property type="molecule type" value="Genomic_DNA"/>
</dbReference>
<comment type="subcellular location">
    <subcellularLocation>
        <location evidence="7">Cytoplasm</location>
    </subcellularLocation>
</comment>
<dbReference type="InterPro" id="IPR029063">
    <property type="entry name" value="SAM-dependent_MTases_sf"/>
</dbReference>
<dbReference type="Gene3D" id="3.40.50.150">
    <property type="entry name" value="Vaccinia Virus protein VP39"/>
    <property type="match status" value="1"/>
</dbReference>
<evidence type="ECO:0000256" key="1">
    <source>
        <dbReference type="ARBA" id="ARBA00022490"/>
    </source>
</evidence>
<comment type="similarity">
    <text evidence="7">Belongs to the class I-like SAM-binding methyltransferase superfamily. rRNA adenine N(6)-methyltransferase family. RsmA subfamily.</text>
</comment>
<dbReference type="Gene3D" id="1.10.8.100">
    <property type="entry name" value="Ribosomal RNA adenine dimethylase-like, domain 2"/>
    <property type="match status" value="1"/>
</dbReference>
<name>A0A2P1P6Y5_9RICK</name>
<feature type="domain" description="Ribosomal RNA adenine methylase transferase N-terminal" evidence="9">
    <location>
        <begin position="17"/>
        <end position="190"/>
    </location>
</feature>
<evidence type="ECO:0000256" key="8">
    <source>
        <dbReference type="PROSITE-ProRule" id="PRU01026"/>
    </source>
</evidence>
<dbReference type="RefSeq" id="WP_106873907.1">
    <property type="nucleotide sequence ID" value="NZ_CP027845.1"/>
</dbReference>
<evidence type="ECO:0000313" key="11">
    <source>
        <dbReference type="Proteomes" id="UP000241762"/>
    </source>
</evidence>
<feature type="binding site" evidence="7 8">
    <location>
        <position position="12"/>
    </location>
    <ligand>
        <name>S-adenosyl-L-methionine</name>
        <dbReference type="ChEBI" id="CHEBI:59789"/>
    </ligand>
</feature>
<evidence type="ECO:0000256" key="6">
    <source>
        <dbReference type="ARBA" id="ARBA00022884"/>
    </source>
</evidence>
<feature type="binding site" evidence="7 8">
    <location>
        <position position="59"/>
    </location>
    <ligand>
        <name>S-adenosyl-L-methionine</name>
        <dbReference type="ChEBI" id="CHEBI:59789"/>
    </ligand>
</feature>
<protein>
    <recommendedName>
        <fullName evidence="7">Ribosomal RNA small subunit methyltransferase A</fullName>
        <ecNumber evidence="7">2.1.1.182</ecNumber>
    </recommendedName>
    <alternativeName>
        <fullName evidence="7">16S rRNA (adenine(1518)-N(6)/adenine(1519)-N(6))-dimethyltransferase</fullName>
    </alternativeName>
    <alternativeName>
        <fullName evidence="7">16S rRNA dimethyladenosine transferase</fullName>
    </alternativeName>
    <alternativeName>
        <fullName evidence="7">16S rRNA dimethylase</fullName>
    </alternativeName>
    <alternativeName>
        <fullName evidence="7">S-adenosylmethionine-6-N', N'-adenosyl(rRNA) dimethyltransferase</fullName>
    </alternativeName>
</protein>
<dbReference type="KEGG" id="ptc:phytr_650"/>
<dbReference type="Proteomes" id="UP000241762">
    <property type="component" value="Chromosome"/>
</dbReference>
<keyword evidence="6 7" id="KW-0694">RNA-binding</keyword>
<dbReference type="InterPro" id="IPR001737">
    <property type="entry name" value="KsgA/Erm"/>
</dbReference>
<proteinExistence type="inferred from homology"/>
<evidence type="ECO:0000313" key="10">
    <source>
        <dbReference type="EMBL" id="AVP87028.1"/>
    </source>
</evidence>
<feature type="binding site" evidence="7 8">
    <location>
        <position position="37"/>
    </location>
    <ligand>
        <name>S-adenosyl-L-methionine</name>
        <dbReference type="ChEBI" id="CHEBI:59789"/>
    </ligand>
</feature>
<dbReference type="Pfam" id="PF00398">
    <property type="entry name" value="RrnaAD"/>
    <property type="match status" value="1"/>
</dbReference>
<organism evidence="10 11">
    <name type="scientific">Candidatus Phycorickettsia trachydisci</name>
    <dbReference type="NCBI Taxonomy" id="2115978"/>
    <lineage>
        <taxon>Bacteria</taxon>
        <taxon>Pseudomonadati</taxon>
        <taxon>Pseudomonadota</taxon>
        <taxon>Alphaproteobacteria</taxon>
        <taxon>Rickettsiales</taxon>
        <taxon>Rickettsiaceae</taxon>
        <taxon>Candidatus Phycorickettsia</taxon>
    </lineage>
</organism>
<accession>A0A2P1P6Y5</accession>
<dbReference type="SUPFAM" id="SSF53335">
    <property type="entry name" value="S-adenosyl-L-methionine-dependent methyltransferases"/>
    <property type="match status" value="1"/>
</dbReference>
<dbReference type="InterPro" id="IPR020598">
    <property type="entry name" value="rRNA_Ade_methylase_Trfase_N"/>
</dbReference>
<dbReference type="InterPro" id="IPR023165">
    <property type="entry name" value="rRNA_Ade_diMease-like_C"/>
</dbReference>
<evidence type="ECO:0000259" key="9">
    <source>
        <dbReference type="SMART" id="SM00650"/>
    </source>
</evidence>
<dbReference type="SMART" id="SM00650">
    <property type="entry name" value="rADc"/>
    <property type="match status" value="1"/>
</dbReference>
<comment type="catalytic activity">
    <reaction evidence="7">
        <text>adenosine(1518)/adenosine(1519) in 16S rRNA + 4 S-adenosyl-L-methionine = N(6)-dimethyladenosine(1518)/N(6)-dimethyladenosine(1519) in 16S rRNA + 4 S-adenosyl-L-homocysteine + 4 H(+)</text>
        <dbReference type="Rhea" id="RHEA:19609"/>
        <dbReference type="Rhea" id="RHEA-COMP:10232"/>
        <dbReference type="Rhea" id="RHEA-COMP:10233"/>
        <dbReference type="ChEBI" id="CHEBI:15378"/>
        <dbReference type="ChEBI" id="CHEBI:57856"/>
        <dbReference type="ChEBI" id="CHEBI:59789"/>
        <dbReference type="ChEBI" id="CHEBI:74411"/>
        <dbReference type="ChEBI" id="CHEBI:74493"/>
        <dbReference type="EC" id="2.1.1.182"/>
    </reaction>
</comment>
<dbReference type="NCBIfam" id="TIGR00755">
    <property type="entry name" value="ksgA"/>
    <property type="match status" value="1"/>
</dbReference>
<feature type="binding site" evidence="7 8">
    <location>
        <position position="84"/>
    </location>
    <ligand>
        <name>S-adenosyl-L-methionine</name>
        <dbReference type="ChEBI" id="CHEBI:59789"/>
    </ligand>
</feature>
<dbReference type="CDD" id="cd02440">
    <property type="entry name" value="AdoMet_MTases"/>
    <property type="match status" value="1"/>
</dbReference>
<comment type="function">
    <text evidence="7">Specifically dimethylates two adjacent adenosines (A1518 and A1519) in the loop of a conserved hairpin near the 3'-end of 16S rRNA in the 30S particle. May play a critical role in biogenesis of 30S subunits.</text>
</comment>
<dbReference type="GO" id="GO:0003723">
    <property type="term" value="F:RNA binding"/>
    <property type="evidence" value="ECO:0007669"/>
    <property type="project" value="UniProtKB-UniRule"/>
</dbReference>
<dbReference type="PROSITE" id="PS51689">
    <property type="entry name" value="SAM_RNA_A_N6_MT"/>
    <property type="match status" value="1"/>
</dbReference>
<evidence type="ECO:0000256" key="2">
    <source>
        <dbReference type="ARBA" id="ARBA00022552"/>
    </source>
</evidence>
<keyword evidence="1 7" id="KW-0963">Cytoplasm</keyword>
<dbReference type="PROSITE" id="PS01131">
    <property type="entry name" value="RRNA_A_DIMETH"/>
    <property type="match status" value="1"/>
</dbReference>
<keyword evidence="4 7" id="KW-0808">Transferase</keyword>
<dbReference type="InterPro" id="IPR020596">
    <property type="entry name" value="rRNA_Ade_Mease_Trfase_CS"/>
</dbReference>
<evidence type="ECO:0000256" key="7">
    <source>
        <dbReference type="HAMAP-Rule" id="MF_00607"/>
    </source>
</evidence>
<dbReference type="GO" id="GO:0005737">
    <property type="term" value="C:cytoplasm"/>
    <property type="evidence" value="ECO:0007669"/>
    <property type="project" value="UniProtKB-SubCell"/>
</dbReference>
<keyword evidence="2 7" id="KW-0698">rRNA processing</keyword>
<sequence length="254" mass="28980">MKAKKSLGQHFLQDEHICDDIVASSCSITAKTVIEVGPGYGALTNSILKKNPKRLILIEKDKMLAAYLLTKYRDAQNVTLLQEDALRIKIPDLVNEKCVIISNLPYNIASKLICNWLAPSTKEYIEHLTLMMQKEVVERICSEHNNKDYGRLSIFCQIAADVENSFDVPKEAFKPMPKVTSSILQAKPNNLNIEPEVFKKFEQVLRMCFSKRRKMLKGILALSEEDFKNLSISPSQRPETLLPQDFLNIAKYLY</sequence>
<dbReference type="HAMAP" id="MF_00607">
    <property type="entry name" value="16SrRNA_methyltr_A"/>
    <property type="match status" value="1"/>
</dbReference>
<keyword evidence="3 7" id="KW-0489">Methyltransferase</keyword>
<dbReference type="InterPro" id="IPR011530">
    <property type="entry name" value="rRNA_adenine_dimethylase"/>
</dbReference>
<dbReference type="GO" id="GO:0052908">
    <property type="term" value="F:16S rRNA (adenine(1518)-N(6)/adenine(1519)-N(6))-dimethyltransferase activity"/>
    <property type="evidence" value="ECO:0007669"/>
    <property type="project" value="UniProtKB-EC"/>
</dbReference>
<reference evidence="10 11" key="1">
    <citation type="submission" date="2018-03" db="EMBL/GenBank/DDBJ databases">
        <title>A gene transfer event suggests a long-term partnership between eustigmatophyte algae and a novel lineage of endosymbiotic bacteria.</title>
        <authorList>
            <person name="Yurchenko T."/>
            <person name="Sevcikova T."/>
            <person name="Pribyl P."/>
            <person name="El Karkouri K."/>
            <person name="Klimes V."/>
            <person name="Amaral R."/>
            <person name="Zbrankova V."/>
            <person name="Kim E."/>
            <person name="Raoult D."/>
            <person name="Santos L.M.A."/>
            <person name="Elias M."/>
        </authorList>
    </citation>
    <scope>NUCLEOTIDE SEQUENCE [LARGE SCALE GENOMIC DNA]</scope>
    <source>
        <strain evidence="10">CCALA 838</strain>
    </source>
</reference>
<dbReference type="AlphaFoldDB" id="A0A2P1P6Y5"/>
<evidence type="ECO:0000256" key="3">
    <source>
        <dbReference type="ARBA" id="ARBA00022603"/>
    </source>
</evidence>
<dbReference type="EC" id="2.1.1.182" evidence="7"/>
<evidence type="ECO:0000256" key="4">
    <source>
        <dbReference type="ARBA" id="ARBA00022679"/>
    </source>
</evidence>
<dbReference type="OrthoDB" id="9814755at2"/>
<feature type="binding site" evidence="7 8">
    <location>
        <position position="103"/>
    </location>
    <ligand>
        <name>S-adenosyl-L-methionine</name>
        <dbReference type="ChEBI" id="CHEBI:59789"/>
    </ligand>
</feature>
<dbReference type="PANTHER" id="PTHR11727:SF7">
    <property type="entry name" value="DIMETHYLADENOSINE TRANSFERASE-RELATED"/>
    <property type="match status" value="1"/>
</dbReference>
<keyword evidence="5 7" id="KW-0949">S-adenosyl-L-methionine</keyword>